<evidence type="ECO:0000313" key="1">
    <source>
        <dbReference type="EMBL" id="KRX97254.1"/>
    </source>
</evidence>
<evidence type="ECO:0000313" key="2">
    <source>
        <dbReference type="Proteomes" id="UP000054815"/>
    </source>
</evidence>
<comment type="caution">
    <text evidence="1">The sequence shown here is derived from an EMBL/GenBank/DDBJ whole genome shotgun (WGS) entry which is preliminary data.</text>
</comment>
<organism evidence="1 2">
    <name type="scientific">Trichinella pseudospiralis</name>
    <name type="common">Parasitic roundworm</name>
    <dbReference type="NCBI Taxonomy" id="6337"/>
    <lineage>
        <taxon>Eukaryota</taxon>
        <taxon>Metazoa</taxon>
        <taxon>Ecdysozoa</taxon>
        <taxon>Nematoda</taxon>
        <taxon>Enoplea</taxon>
        <taxon>Dorylaimia</taxon>
        <taxon>Trichinellida</taxon>
        <taxon>Trichinellidae</taxon>
        <taxon>Trichinella</taxon>
    </lineage>
</organism>
<sequence>MVHTYVVNNYFSIKKQLNIIFVLTLACDKEMLMKQKKVKMRMTRSKSQKARRRTRDEKCVIISNGALVCLTSVASGSVAKRSLSALQRSLAVEVRKVNGAKKSENANDTKQITEGT</sequence>
<proteinExistence type="predicted"/>
<protein>
    <submittedName>
        <fullName evidence="1">Uncharacterized protein</fullName>
    </submittedName>
</protein>
<dbReference type="Proteomes" id="UP000054815">
    <property type="component" value="Unassembled WGS sequence"/>
</dbReference>
<accession>A0A0V0YA10</accession>
<name>A0A0V0YA10_TRIPS</name>
<dbReference type="EMBL" id="JYDU01000034">
    <property type="protein sequence ID" value="KRX97254.1"/>
    <property type="molecule type" value="Genomic_DNA"/>
</dbReference>
<reference evidence="1 2" key="1">
    <citation type="submission" date="2015-01" db="EMBL/GenBank/DDBJ databases">
        <title>Evolution of Trichinella species and genotypes.</title>
        <authorList>
            <person name="Korhonen P.K."/>
            <person name="Edoardo P."/>
            <person name="Giuseppe L.R."/>
            <person name="Gasser R.B."/>
        </authorList>
    </citation>
    <scope>NUCLEOTIDE SEQUENCE [LARGE SCALE GENOMIC DNA]</scope>
    <source>
        <strain evidence="1">ISS141</strain>
    </source>
</reference>
<gene>
    <name evidence="1" type="ORF">T4E_10872</name>
</gene>
<dbReference type="AlphaFoldDB" id="A0A0V0YA10"/>